<dbReference type="SUPFAM" id="SSF47836">
    <property type="entry name" value="Retroviral matrix proteins"/>
    <property type="match status" value="1"/>
</dbReference>
<accession>Q8TCH7</accession>
<protein>
    <submittedName>
        <fullName evidence="1">cDNA FLJ23873 fis, clone LNG12941</fullName>
    </submittedName>
</protein>
<proteinExistence type="evidence at transcript level"/>
<dbReference type="EMBL" id="AK074453">
    <property type="protein sequence ID" value="BAB85089.1"/>
    <property type="molecule type" value="mRNA"/>
</dbReference>
<dbReference type="Gene3D" id="1.10.150.180">
    <property type="entry name" value="Gamma-retroviral matrix domain"/>
    <property type="match status" value="1"/>
</dbReference>
<dbReference type="InterPro" id="IPR010999">
    <property type="entry name" value="Retrovr_matrix"/>
</dbReference>
<evidence type="ECO:0000313" key="1">
    <source>
        <dbReference type="EMBL" id="BAB85089.1"/>
    </source>
</evidence>
<dbReference type="InterPro" id="IPR036946">
    <property type="entry name" value="G_retro_matrix_sf"/>
</dbReference>
<organism evidence="1">
    <name type="scientific">Homo sapiens</name>
    <name type="common">Human</name>
    <dbReference type="NCBI Taxonomy" id="9606"/>
    <lineage>
        <taxon>Eukaryota</taxon>
        <taxon>Metazoa</taxon>
        <taxon>Chordata</taxon>
        <taxon>Craniata</taxon>
        <taxon>Vertebrata</taxon>
        <taxon>Euteleostomi</taxon>
        <taxon>Mammalia</taxon>
        <taxon>Eutheria</taxon>
        <taxon>Euarchontoglires</taxon>
        <taxon>Primates</taxon>
        <taxon>Haplorrhini</taxon>
        <taxon>Catarrhini</taxon>
        <taxon>Hominidae</taxon>
        <taxon>Homo</taxon>
    </lineage>
</organism>
<reference evidence="1" key="1">
    <citation type="submission" date="2002-02" db="EMBL/GenBank/DDBJ databases">
        <title>NEDO human cDNA sequencing project.</title>
        <authorList>
            <person name="Kawakami T."/>
            <person name="Noguchi S."/>
            <person name="Itoh T."/>
            <person name="Shigeta K."/>
            <person name="Senba T."/>
            <person name="Matsumura K."/>
            <person name="Nakajima Y."/>
            <person name="Mizuno T."/>
            <person name="Morinaga M."/>
            <person name="Tanigami A."/>
            <person name="Fujiwara T."/>
            <person name="Ono T."/>
            <person name="Yamada K."/>
            <person name="Fujii Y."/>
            <person name="Ozaki K."/>
            <person name="Hirao M."/>
            <person name="Ohmori Y."/>
            <person name="Ota T."/>
            <person name="Suzuki Y."/>
            <person name="Obayashi M."/>
            <person name="Nishi T."/>
            <person name="Shibahara T."/>
            <person name="Tanaka T."/>
            <person name="Nakamura Y."/>
            <person name="Isogai T."/>
            <person name="Sugano S."/>
        </authorList>
    </citation>
    <scope>NUCLEOTIDE SEQUENCE</scope>
    <source>
        <tissue evidence="1">Human lung</tissue>
    </source>
</reference>
<dbReference type="AlphaFoldDB" id="Q8TCH7"/>
<name>Q8TCH7_HUMAN</name>
<sequence length="122" mass="13943">MQLLHSLSQDPFFREPHRSHKSWKSKGNHKCRTRVTWVSMTNPNHLVPLVPWLGVTPATMGGMFNKMLGPRNQGGKTVGVAPSLSSPSPPLECVLKHWDSFDSEIWKKKQLIFFCTRAWPSY</sequence>